<proteinExistence type="predicted"/>
<dbReference type="EMBL" id="VYZN01000039">
    <property type="protein sequence ID" value="KAE9532398.1"/>
    <property type="molecule type" value="Genomic_DNA"/>
</dbReference>
<reference evidence="1 2" key="1">
    <citation type="submission" date="2019-08" db="EMBL/GenBank/DDBJ databases">
        <title>The genome of the soybean aphid Biotype 1, its phylome, world population structure and adaptation to the North American continent.</title>
        <authorList>
            <person name="Giordano R."/>
            <person name="Donthu R.K."/>
            <person name="Hernandez A.G."/>
            <person name="Wright C.L."/>
            <person name="Zimin A.V."/>
        </authorList>
    </citation>
    <scope>NUCLEOTIDE SEQUENCE [LARGE SCALE GENOMIC DNA]</scope>
    <source>
        <tissue evidence="1">Whole aphids</tissue>
    </source>
</reference>
<gene>
    <name evidence="1" type="ORF">AGLY_010021</name>
</gene>
<comment type="caution">
    <text evidence="1">The sequence shown here is derived from an EMBL/GenBank/DDBJ whole genome shotgun (WGS) entry which is preliminary data.</text>
</comment>
<evidence type="ECO:0000313" key="1">
    <source>
        <dbReference type="EMBL" id="KAE9532398.1"/>
    </source>
</evidence>
<name>A0A6G0TIF8_APHGL</name>
<accession>A0A6G0TIF8</accession>
<keyword evidence="2" id="KW-1185">Reference proteome</keyword>
<sequence length="247" mass="27876">MHSSNFIGFEHSGFVQVLKFSMLSSFKLKNASLLILHWLPVFFCVDSKRRISLCFLILPTNKDSKVDLRSSKLSGGNVSSYDDKAGDTHEIIKVLQFPPRESFNNLVSFESLNIPRASSDLLMLDPSLNLIPLLEDALSEPARSTMDNDSALASVGCCVRLSLPLRSISISSSTLFTIFIVIPATDVVFPHSRKNKEFCCSLTFSYKSFIVKYFVSLPSMNFEVQKHDENHILLIYVVFLKYLWGFV</sequence>
<protein>
    <submittedName>
        <fullName evidence="1">Uncharacterized protein</fullName>
    </submittedName>
</protein>
<organism evidence="1 2">
    <name type="scientific">Aphis glycines</name>
    <name type="common">Soybean aphid</name>
    <dbReference type="NCBI Taxonomy" id="307491"/>
    <lineage>
        <taxon>Eukaryota</taxon>
        <taxon>Metazoa</taxon>
        <taxon>Ecdysozoa</taxon>
        <taxon>Arthropoda</taxon>
        <taxon>Hexapoda</taxon>
        <taxon>Insecta</taxon>
        <taxon>Pterygota</taxon>
        <taxon>Neoptera</taxon>
        <taxon>Paraneoptera</taxon>
        <taxon>Hemiptera</taxon>
        <taxon>Sternorrhyncha</taxon>
        <taxon>Aphidomorpha</taxon>
        <taxon>Aphidoidea</taxon>
        <taxon>Aphididae</taxon>
        <taxon>Aphidini</taxon>
        <taxon>Aphis</taxon>
        <taxon>Aphis</taxon>
    </lineage>
</organism>
<dbReference type="Proteomes" id="UP000475862">
    <property type="component" value="Unassembled WGS sequence"/>
</dbReference>
<dbReference type="AlphaFoldDB" id="A0A6G0TIF8"/>
<evidence type="ECO:0000313" key="2">
    <source>
        <dbReference type="Proteomes" id="UP000475862"/>
    </source>
</evidence>